<sequence length="139" mass="15880">MGGNFSTNYRESNLISRLESSRQSAWSRQLSMLGDLGDDVARKLALKLVHAGLIEVTNMRDLEEQLIVCVNDLLHAEDFEIQYAISPIRDLVDKPNRISLFVTAFIIEKLINHRAVVDVFGTDEEIYNVVNDEIMRMLK</sequence>
<gene>
    <name evidence="1" type="ordered locus">Deba_1764</name>
</gene>
<evidence type="ECO:0000313" key="1">
    <source>
        <dbReference type="EMBL" id="ADK85131.1"/>
    </source>
</evidence>
<keyword evidence="2" id="KW-1185">Reference proteome</keyword>
<dbReference type="Proteomes" id="UP000009047">
    <property type="component" value="Chromosome"/>
</dbReference>
<proteinExistence type="predicted"/>
<dbReference type="eggNOG" id="ENOG502ZBPU">
    <property type="taxonomic scope" value="Bacteria"/>
</dbReference>
<evidence type="ECO:0000313" key="2">
    <source>
        <dbReference type="Proteomes" id="UP000009047"/>
    </source>
</evidence>
<accession>E1QHT8</accession>
<dbReference type="OrthoDB" id="5509144at2"/>
<dbReference type="KEGG" id="dbr:Deba_1764"/>
<dbReference type="STRING" id="644282.Deba_1764"/>
<protein>
    <submittedName>
        <fullName evidence="1">Uncharacterized protein</fullName>
    </submittedName>
</protein>
<organism evidence="1 2">
    <name type="scientific">Desulfarculus baarsii (strain ATCC 33931 / DSM 2075 / LMG 7858 / VKM B-1802 / 2st14)</name>
    <dbReference type="NCBI Taxonomy" id="644282"/>
    <lineage>
        <taxon>Bacteria</taxon>
        <taxon>Pseudomonadati</taxon>
        <taxon>Thermodesulfobacteriota</taxon>
        <taxon>Desulfarculia</taxon>
        <taxon>Desulfarculales</taxon>
        <taxon>Desulfarculaceae</taxon>
        <taxon>Desulfarculus</taxon>
    </lineage>
</organism>
<dbReference type="RefSeq" id="WP_013258583.1">
    <property type="nucleotide sequence ID" value="NC_014365.1"/>
</dbReference>
<dbReference type="AlphaFoldDB" id="E1QHT8"/>
<dbReference type="EMBL" id="CP002085">
    <property type="protein sequence ID" value="ADK85131.1"/>
    <property type="molecule type" value="Genomic_DNA"/>
</dbReference>
<name>E1QHT8_DESB2</name>
<reference evidence="1 2" key="1">
    <citation type="journal article" date="2010" name="Stand. Genomic Sci.">
        <title>Complete genome sequence of Desulfarculus baarsii type strain (2st14).</title>
        <authorList>
            <person name="Sun H."/>
            <person name="Spring S."/>
            <person name="Lapidus A."/>
            <person name="Davenport K."/>
            <person name="Del Rio T.G."/>
            <person name="Tice H."/>
            <person name="Nolan M."/>
            <person name="Copeland A."/>
            <person name="Cheng J.F."/>
            <person name="Lucas S."/>
            <person name="Tapia R."/>
            <person name="Goodwin L."/>
            <person name="Pitluck S."/>
            <person name="Ivanova N."/>
            <person name="Pagani I."/>
            <person name="Mavromatis K."/>
            <person name="Ovchinnikova G."/>
            <person name="Pati A."/>
            <person name="Chen A."/>
            <person name="Palaniappan K."/>
            <person name="Hauser L."/>
            <person name="Chang Y.J."/>
            <person name="Jeffries C.D."/>
            <person name="Detter J.C."/>
            <person name="Han C."/>
            <person name="Rohde M."/>
            <person name="Brambilla E."/>
            <person name="Goker M."/>
            <person name="Woyke T."/>
            <person name="Bristow J."/>
            <person name="Eisen J.A."/>
            <person name="Markowitz V."/>
            <person name="Hugenholtz P."/>
            <person name="Kyrpides N.C."/>
            <person name="Klenk H.P."/>
            <person name="Land M."/>
        </authorList>
    </citation>
    <scope>NUCLEOTIDE SEQUENCE [LARGE SCALE GENOMIC DNA]</scope>
    <source>
        <strain evidence="2">ATCC 33931 / DSM 2075 / LMG 7858 / VKM B-1802 / 2st14</strain>
    </source>
</reference>
<dbReference type="HOGENOM" id="CLU_1812638_0_0_7"/>